<protein>
    <submittedName>
        <fullName evidence="3">Myo-inositol-1-phosphate synthase</fullName>
    </submittedName>
</protein>
<dbReference type="AlphaFoldDB" id="A0A1I5QX71"/>
<dbReference type="GO" id="GO:0008654">
    <property type="term" value="P:phospholipid biosynthetic process"/>
    <property type="evidence" value="ECO:0007669"/>
    <property type="project" value="InterPro"/>
</dbReference>
<dbReference type="Pfam" id="PF01658">
    <property type="entry name" value="Inos-1-P_synth"/>
    <property type="match status" value="1"/>
</dbReference>
<evidence type="ECO:0000313" key="3">
    <source>
        <dbReference type="EMBL" id="SFP50406.1"/>
    </source>
</evidence>
<dbReference type="InterPro" id="IPR013021">
    <property type="entry name" value="Myo-inos-1-P_Synthase_GAPDH"/>
</dbReference>
<proteinExistence type="inferred from homology"/>
<sequence length="363" mass="39235">MGSIRIAIVGIGNCASSLVQGLEYYREGTNDTVGLMHWEMGGYRPADITVVAAWDVDSRKVGRDVAEAVFAKPNCTAVFAANLPATGTIVKMGAILDGVADHMADYKDERTFVVANDTQPSKEQVVAELKASGADVLMNYLPVGSQKATEFYAECALEAGVAFVNNIPVFIASNPEWAAKFEAAGVAIIGDDIKAQLGATIVHRVLTDLFAKRGVKLDRTYQLNTGGNTDFLNMSNHRRLESKKISKTEAVQSVAAERLEDDNVHIGPSDYVPWQNDNKVCFLRMEGQLFGGVPMNLELRLSVEDSPNSAGVAIDMIRCAKIARDRGVGGVIDPASAYFCKHPRTQMTDDLAQVEVEKFIAAA</sequence>
<dbReference type="InterPro" id="IPR002587">
    <property type="entry name" value="Myo-inos-1-P_Synthase"/>
</dbReference>
<dbReference type="PANTHER" id="PTHR43125">
    <property type="entry name" value="INOSITOL-3-PHOSPHATE SYNTHASE"/>
    <property type="match status" value="1"/>
</dbReference>
<comment type="similarity">
    <text evidence="1">Belongs to the myo-inositol 1-phosphate synthase family.</text>
</comment>
<dbReference type="RefSeq" id="WP_093331546.1">
    <property type="nucleotide sequence ID" value="NZ_FOXP01000002.1"/>
</dbReference>
<dbReference type="Gene3D" id="3.30.360.10">
    <property type="entry name" value="Dihydrodipicolinate Reductase, domain 2"/>
    <property type="match status" value="1"/>
</dbReference>
<dbReference type="Gene3D" id="3.40.50.720">
    <property type="entry name" value="NAD(P)-binding Rossmann-like Domain"/>
    <property type="match status" value="1"/>
</dbReference>
<feature type="domain" description="Myo-inositol-1-phosphate synthase GAPDH-like" evidence="2">
    <location>
        <begin position="198"/>
        <end position="306"/>
    </location>
</feature>
<dbReference type="GO" id="GO:0004512">
    <property type="term" value="F:inositol-3-phosphate synthase activity"/>
    <property type="evidence" value="ECO:0007669"/>
    <property type="project" value="InterPro"/>
</dbReference>
<dbReference type="Proteomes" id="UP000199586">
    <property type="component" value="Unassembled WGS sequence"/>
</dbReference>
<organism evidence="3 4">
    <name type="scientific">Sphingomonas rubra</name>
    <dbReference type="NCBI Taxonomy" id="634430"/>
    <lineage>
        <taxon>Bacteria</taxon>
        <taxon>Pseudomonadati</taxon>
        <taxon>Pseudomonadota</taxon>
        <taxon>Alphaproteobacteria</taxon>
        <taxon>Sphingomonadales</taxon>
        <taxon>Sphingomonadaceae</taxon>
        <taxon>Sphingomonas</taxon>
    </lineage>
</organism>
<reference evidence="3 4" key="1">
    <citation type="submission" date="2016-10" db="EMBL/GenBank/DDBJ databases">
        <authorList>
            <person name="de Groot N.N."/>
        </authorList>
    </citation>
    <scope>NUCLEOTIDE SEQUENCE [LARGE SCALE GENOMIC DNA]</scope>
    <source>
        <strain evidence="3 4">CGMCC 1.9113</strain>
    </source>
</reference>
<name>A0A1I5QX71_9SPHN</name>
<dbReference type="OrthoDB" id="9766811at2"/>
<dbReference type="PIRSF" id="PIRSF015578">
    <property type="entry name" value="Myoinos-ppht_syn"/>
    <property type="match status" value="1"/>
</dbReference>
<dbReference type="STRING" id="634430.SAMN04488241_102327"/>
<gene>
    <name evidence="3" type="ORF">SAMN04488241_102327</name>
</gene>
<dbReference type="InterPro" id="IPR036291">
    <property type="entry name" value="NAD(P)-bd_dom_sf"/>
</dbReference>
<dbReference type="EMBL" id="FOXP01000002">
    <property type="protein sequence ID" value="SFP50406.1"/>
    <property type="molecule type" value="Genomic_DNA"/>
</dbReference>
<evidence type="ECO:0000256" key="1">
    <source>
        <dbReference type="ARBA" id="ARBA00010813"/>
    </source>
</evidence>
<dbReference type="SUPFAM" id="SSF51735">
    <property type="entry name" value="NAD(P)-binding Rossmann-fold domains"/>
    <property type="match status" value="1"/>
</dbReference>
<evidence type="ECO:0000259" key="2">
    <source>
        <dbReference type="Pfam" id="PF01658"/>
    </source>
</evidence>
<dbReference type="PANTHER" id="PTHR43125:SF1">
    <property type="entry name" value="INOSITOL-3-PHOSPHATE SYNTHASE"/>
    <property type="match status" value="1"/>
</dbReference>
<accession>A0A1I5QX71</accession>
<dbReference type="InterPro" id="IPR052199">
    <property type="entry name" value="MIPS"/>
</dbReference>
<evidence type="ECO:0000313" key="4">
    <source>
        <dbReference type="Proteomes" id="UP000199586"/>
    </source>
</evidence>
<dbReference type="GO" id="GO:0006021">
    <property type="term" value="P:inositol biosynthetic process"/>
    <property type="evidence" value="ECO:0007669"/>
    <property type="project" value="InterPro"/>
</dbReference>
<keyword evidence="4" id="KW-1185">Reference proteome</keyword>
<dbReference type="SUPFAM" id="SSF55347">
    <property type="entry name" value="Glyceraldehyde-3-phosphate dehydrogenase-like, C-terminal domain"/>
    <property type="match status" value="1"/>
</dbReference>